<accession>A0AAQ3MG01</accession>
<proteinExistence type="predicted"/>
<evidence type="ECO:0000313" key="1">
    <source>
        <dbReference type="EMBL" id="WVY90420.1"/>
    </source>
</evidence>
<gene>
    <name evidence="1" type="ORF">V8G54_035934</name>
</gene>
<dbReference type="AlphaFoldDB" id="A0AAQ3MG01"/>
<reference evidence="1 2" key="1">
    <citation type="journal article" date="2023" name="Life. Sci Alliance">
        <title>Evolutionary insights into 3D genome organization and epigenetic landscape of Vigna mungo.</title>
        <authorList>
            <person name="Junaid A."/>
            <person name="Singh B."/>
            <person name="Bhatia S."/>
        </authorList>
    </citation>
    <scope>NUCLEOTIDE SEQUENCE [LARGE SCALE GENOMIC DNA]</scope>
    <source>
        <strain evidence="1">Urdbean</strain>
    </source>
</reference>
<sequence length="227" mass="25455">MRNNCTRSRPLPPFLFFSCEQPNLRGDSKISSSTQRLKVTKPKTENEIPSPSSLFAKTLPSGSHHHLVVCDGCERGFRLACECVASRGKSKRWPLGVKFLVKKVSVTTCDWGFSDVDGGGCHDLRGRWRWLLRRRWWHDQLVAFLIAGCAKEKESSHDGHGGGLMELASRDEVLVLWLGFYFLQVFVDSGVILENAMGVVTRWRRRLRMVACGGPIKVARLLGGGPM</sequence>
<dbReference type="Proteomes" id="UP001374535">
    <property type="component" value="Chromosome 11"/>
</dbReference>
<keyword evidence="2" id="KW-1185">Reference proteome</keyword>
<evidence type="ECO:0000313" key="2">
    <source>
        <dbReference type="Proteomes" id="UP001374535"/>
    </source>
</evidence>
<name>A0AAQ3MG01_VIGMU</name>
<organism evidence="1 2">
    <name type="scientific">Vigna mungo</name>
    <name type="common">Black gram</name>
    <name type="synonym">Phaseolus mungo</name>
    <dbReference type="NCBI Taxonomy" id="3915"/>
    <lineage>
        <taxon>Eukaryota</taxon>
        <taxon>Viridiplantae</taxon>
        <taxon>Streptophyta</taxon>
        <taxon>Embryophyta</taxon>
        <taxon>Tracheophyta</taxon>
        <taxon>Spermatophyta</taxon>
        <taxon>Magnoliopsida</taxon>
        <taxon>eudicotyledons</taxon>
        <taxon>Gunneridae</taxon>
        <taxon>Pentapetalae</taxon>
        <taxon>rosids</taxon>
        <taxon>fabids</taxon>
        <taxon>Fabales</taxon>
        <taxon>Fabaceae</taxon>
        <taxon>Papilionoideae</taxon>
        <taxon>50 kb inversion clade</taxon>
        <taxon>NPAAA clade</taxon>
        <taxon>indigoferoid/millettioid clade</taxon>
        <taxon>Phaseoleae</taxon>
        <taxon>Vigna</taxon>
    </lineage>
</organism>
<dbReference type="EMBL" id="CP144690">
    <property type="protein sequence ID" value="WVY90420.1"/>
    <property type="molecule type" value="Genomic_DNA"/>
</dbReference>
<protein>
    <submittedName>
        <fullName evidence="1">Uncharacterized protein</fullName>
    </submittedName>
</protein>